<dbReference type="Gene3D" id="2.40.70.10">
    <property type="entry name" value="Acid Proteases"/>
    <property type="match status" value="1"/>
</dbReference>
<dbReference type="PANTHER" id="PTHR47331">
    <property type="entry name" value="PHD-TYPE DOMAIN-CONTAINING PROTEIN"/>
    <property type="match status" value="1"/>
</dbReference>
<evidence type="ECO:0000313" key="3">
    <source>
        <dbReference type="Proteomes" id="UP001652700"/>
    </source>
</evidence>
<dbReference type="RefSeq" id="XP_050503394.1">
    <property type="nucleotide sequence ID" value="XM_050647437.1"/>
</dbReference>
<dbReference type="GeneID" id="126882472"/>
<dbReference type="CDD" id="cd00303">
    <property type="entry name" value="retropepsin_like"/>
    <property type="match status" value="1"/>
</dbReference>
<evidence type="ECO:0000256" key="1">
    <source>
        <dbReference type="SAM" id="MobiDB-lite"/>
    </source>
</evidence>
<feature type="region of interest" description="Disordered" evidence="1">
    <location>
        <begin position="309"/>
        <end position="329"/>
    </location>
</feature>
<dbReference type="InterPro" id="IPR021109">
    <property type="entry name" value="Peptidase_aspartic_dom_sf"/>
</dbReference>
<name>A0ABM5JZN0_DIAVI</name>
<dbReference type="Pfam" id="PF03564">
    <property type="entry name" value="DUF1759"/>
    <property type="match status" value="1"/>
</dbReference>
<dbReference type="PANTHER" id="PTHR47331:SF5">
    <property type="entry name" value="RIBONUCLEASE H"/>
    <property type="match status" value="1"/>
</dbReference>
<reference evidence="2" key="1">
    <citation type="submission" date="2025-05" db="UniProtKB">
        <authorList>
            <consortium name="EnsemblMetazoa"/>
        </authorList>
    </citation>
    <scope>IDENTIFICATION</scope>
</reference>
<feature type="compositionally biased region" description="Basic and acidic residues" evidence="1">
    <location>
        <begin position="309"/>
        <end position="322"/>
    </location>
</feature>
<dbReference type="InterPro" id="IPR005312">
    <property type="entry name" value="DUF1759"/>
</dbReference>
<proteinExistence type="predicted"/>
<accession>A0ABM5JZN0</accession>
<sequence length="815" mass="91424">MAESRDKELVRSRGTIKGQLTNFETFVNKCKQDKNLLIELESRLDRALGLLDKFEEVQSEIDLMASDEQFVKNLSDERNNFENSFYRVISLAKNMLQESESHLVGSLVGSQIASSSSNHSNNGELALQAKPKLPSIPLPNFSGAVDMWMEYKETYESLVHNNNALSSIEKFHFLKRTLQGDPEKMVKMRKMTAENYEVVWKLLCDRYDDKPLLVGFHIDSLLEFRSLSKESATDLRDMLDTIIESLFALEKLDVESNSWDPFLVHLMSKKLDQFSFSKWEEIRPKKEIATLELFKDFLRNRIDSLKNIERMRKEKNPSDNKGKNGQANWKNKSNKTLVAVETDSCCFYCKEKHFIYNCSSFLKLNTYGRYKQAQKLGLCLNCLQKTNHISKNCQSGTCRKCGRKHNTLLHYGSGGSENEGTGVKCQEGVGQLSAVQICEEGATASGNNGHQSSVGPSNGMSLSVNSVWLENGAAVPGEVLLSTALVQILDGSGKACTCRALLDSGSQPNLISEEVVKRLNLPRKSVELTLAGVGSKAAQVKYRCNGTVESIGVGFRKNVSFLIVPQITGMIPSQNIPTTRLNIPKHLRLADPGFHKPGKIDLLLGVDIFYELLCVGQIRLGPNLPLLQKTKLGWLVNGKMSFIGNTSNITSCNLSVLDISQQLEKFWQIEEVPDGQEVLSKEDMECAESAEEAISLCKEVDQVLKSGGMELRKWVTNSKEVQLALACSEDGSGILQLILNGKIDGNRRIGRKKYSWLRKSEGLVYQQMNYYMPRKNENDIGKLSWKLVTPKIWALKKKIFGEPALIPVEISRFIP</sequence>
<dbReference type="Proteomes" id="UP001652700">
    <property type="component" value="Unplaced"/>
</dbReference>
<keyword evidence="3" id="KW-1185">Reference proteome</keyword>
<dbReference type="EnsemblMetazoa" id="XM_050647437.1">
    <property type="protein sequence ID" value="XP_050503394.1"/>
    <property type="gene ID" value="LOC126882472"/>
</dbReference>
<organism evidence="2 3">
    <name type="scientific">Diabrotica virgifera virgifera</name>
    <name type="common">western corn rootworm</name>
    <dbReference type="NCBI Taxonomy" id="50390"/>
    <lineage>
        <taxon>Eukaryota</taxon>
        <taxon>Metazoa</taxon>
        <taxon>Ecdysozoa</taxon>
        <taxon>Arthropoda</taxon>
        <taxon>Hexapoda</taxon>
        <taxon>Insecta</taxon>
        <taxon>Pterygota</taxon>
        <taxon>Neoptera</taxon>
        <taxon>Endopterygota</taxon>
        <taxon>Coleoptera</taxon>
        <taxon>Polyphaga</taxon>
        <taxon>Cucujiformia</taxon>
        <taxon>Chrysomeloidea</taxon>
        <taxon>Chrysomelidae</taxon>
        <taxon>Galerucinae</taxon>
        <taxon>Diabroticina</taxon>
        <taxon>Diabroticites</taxon>
        <taxon>Diabrotica</taxon>
    </lineage>
</organism>
<evidence type="ECO:0008006" key="4">
    <source>
        <dbReference type="Google" id="ProtNLM"/>
    </source>
</evidence>
<dbReference type="Pfam" id="PF13650">
    <property type="entry name" value="Asp_protease_2"/>
    <property type="match status" value="1"/>
</dbReference>
<evidence type="ECO:0000313" key="2">
    <source>
        <dbReference type="EnsemblMetazoa" id="XP_050503394.1"/>
    </source>
</evidence>
<protein>
    <recommendedName>
        <fullName evidence="4">Peptidase aspartic putative domain-containing protein</fullName>
    </recommendedName>
</protein>